<proteinExistence type="predicted"/>
<name>A0A7X3MIG5_9FIRM</name>
<dbReference type="EMBL" id="WUQX01000001">
    <property type="protein sequence ID" value="MXP77014.1"/>
    <property type="molecule type" value="Genomic_DNA"/>
</dbReference>
<evidence type="ECO:0000313" key="2">
    <source>
        <dbReference type="Proteomes" id="UP000460412"/>
    </source>
</evidence>
<accession>A0A7X3MIG5</accession>
<protein>
    <submittedName>
        <fullName evidence="1">Helix-turn-helix domain-containing protein</fullName>
    </submittedName>
</protein>
<evidence type="ECO:0000313" key="1">
    <source>
        <dbReference type="EMBL" id="MXP77014.1"/>
    </source>
</evidence>
<dbReference type="Proteomes" id="UP000460412">
    <property type="component" value="Unassembled WGS sequence"/>
</dbReference>
<organism evidence="1 2">
    <name type="scientific">Sporofaciens musculi</name>
    <dbReference type="NCBI Taxonomy" id="2681861"/>
    <lineage>
        <taxon>Bacteria</taxon>
        <taxon>Bacillati</taxon>
        <taxon>Bacillota</taxon>
        <taxon>Clostridia</taxon>
        <taxon>Lachnospirales</taxon>
        <taxon>Lachnospiraceae</taxon>
        <taxon>Sporofaciens</taxon>
    </lineage>
</organism>
<reference evidence="1 2" key="1">
    <citation type="submission" date="2019-12" db="EMBL/GenBank/DDBJ databases">
        <title>Sporaefaciens musculi gen. nov., sp. nov., a novel bacterium isolated from the caecum of an obese mouse.</title>
        <authorList>
            <person name="Rasmussen T.S."/>
            <person name="Streidl T."/>
            <person name="Hitch T.C.A."/>
            <person name="Wortmann E."/>
            <person name="Deptula P."/>
            <person name="Hansen M."/>
            <person name="Nielsen D.S."/>
            <person name="Clavel T."/>
            <person name="Vogensen F.K."/>
        </authorList>
    </citation>
    <scope>NUCLEOTIDE SEQUENCE [LARGE SCALE GENOMIC DNA]</scope>
    <source>
        <strain evidence="1 2">WCA-9-b2</strain>
    </source>
</reference>
<dbReference type="AlphaFoldDB" id="A0A7X3MIG5"/>
<keyword evidence="2" id="KW-1185">Reference proteome</keyword>
<gene>
    <name evidence="1" type="ORF">GN277_16990</name>
</gene>
<comment type="caution">
    <text evidence="1">The sequence shown here is derived from an EMBL/GenBank/DDBJ whole genome shotgun (WGS) entry which is preliminary data.</text>
</comment>
<sequence length="66" mass="7593">MDIDPNLQKQVYDADDIQKLLGIGRSKAYAFLDEAYESQKPFRVIKIGKLYRVPKEGFDQWLNGAS</sequence>